<dbReference type="Gene3D" id="3.40.50.300">
    <property type="entry name" value="P-loop containing nucleotide triphosphate hydrolases"/>
    <property type="match status" value="1"/>
</dbReference>
<organism evidence="2 3">
    <name type="scientific">Pseudoalteromonas carrageenovora IAM 12662</name>
    <dbReference type="NCBI Taxonomy" id="1314868"/>
    <lineage>
        <taxon>Bacteria</taxon>
        <taxon>Pseudomonadati</taxon>
        <taxon>Pseudomonadota</taxon>
        <taxon>Gammaproteobacteria</taxon>
        <taxon>Alteromonadales</taxon>
        <taxon>Pseudoalteromonadaceae</taxon>
        <taxon>Pseudoalteromonas</taxon>
    </lineage>
</organism>
<gene>
    <name evidence="2" type="ORF">PCAR9_A30009</name>
</gene>
<dbReference type="AlphaFoldDB" id="A0A2K4X951"/>
<dbReference type="SUPFAM" id="SSF52540">
    <property type="entry name" value="P-loop containing nucleoside triphosphate hydrolases"/>
    <property type="match status" value="1"/>
</dbReference>
<keyword evidence="2" id="KW-0808">Transferase</keyword>
<dbReference type="GO" id="GO:0016740">
    <property type="term" value="F:transferase activity"/>
    <property type="evidence" value="ECO:0007669"/>
    <property type="project" value="UniProtKB-KW"/>
</dbReference>
<evidence type="ECO:0000259" key="1">
    <source>
        <dbReference type="Pfam" id="PF09037"/>
    </source>
</evidence>
<name>A0A2K4X951_PSEVC</name>
<proteinExistence type="predicted"/>
<sequence>MHLYKEQFLEKHDYPRVSKPSKVLIIASTERCGSHMLGHALHNTNSFGFPLEYANPANLNKWKEKLKIDDFFEVIDELQQRRTSPNGVFGIKLHYQHIEQFGGFENLVKYFPDAYYVLLTRENVLNQAVSLSIASQTGVWISGQQPMTENPEYDYSSIDESLKNIIKNNSSWRYALAASDCKYIEMNFDNVKDNLNNTISEIADFMGISVNNEDIPKEQVTSKQSNKLNEEWADRFCSEFNLSSQLIPEQKPKLIKKIKKKFKKTFS</sequence>
<accession>A0A2K4X951</accession>
<protein>
    <submittedName>
        <fullName evidence="2">Stf0 sulfotransferase</fullName>
    </submittedName>
</protein>
<feature type="domain" description="Sulphotransferase Stf0" evidence="1">
    <location>
        <begin position="25"/>
        <end position="237"/>
    </location>
</feature>
<dbReference type="Pfam" id="PF09037">
    <property type="entry name" value="Sulphotransf"/>
    <property type="match status" value="1"/>
</dbReference>
<dbReference type="Proteomes" id="UP000238288">
    <property type="component" value="Chromosome PCAR9a"/>
</dbReference>
<dbReference type="RefSeq" id="WP_104642616.1">
    <property type="nucleotide sequence ID" value="NZ_AQGW01000020.1"/>
</dbReference>
<dbReference type="EMBL" id="LT965928">
    <property type="protein sequence ID" value="SOU40850.1"/>
    <property type="molecule type" value="Genomic_DNA"/>
</dbReference>
<dbReference type="GeneID" id="93663509"/>
<dbReference type="InterPro" id="IPR024628">
    <property type="entry name" value="Sulfotransferase_Stf0_dom"/>
</dbReference>
<dbReference type="OrthoDB" id="5562925at2"/>
<evidence type="ECO:0000313" key="3">
    <source>
        <dbReference type="Proteomes" id="UP000238288"/>
    </source>
</evidence>
<reference evidence="2 3" key="1">
    <citation type="submission" date="2017-11" db="EMBL/GenBank/DDBJ databases">
        <authorList>
            <person name="Han C.G."/>
        </authorList>
    </citation>
    <scope>NUCLEOTIDE SEQUENCE [LARGE SCALE GENOMIC DNA]</scope>
    <source>
        <strain evidence="3">ATCC 43555</strain>
    </source>
</reference>
<evidence type="ECO:0000313" key="2">
    <source>
        <dbReference type="EMBL" id="SOU40850.1"/>
    </source>
</evidence>
<dbReference type="InterPro" id="IPR027417">
    <property type="entry name" value="P-loop_NTPase"/>
</dbReference>